<feature type="DNA-binding region" description="H-T-H motif" evidence="4">
    <location>
        <begin position="46"/>
        <end position="65"/>
    </location>
</feature>
<evidence type="ECO:0000256" key="4">
    <source>
        <dbReference type="PROSITE-ProRule" id="PRU00335"/>
    </source>
</evidence>
<dbReference type="InterPro" id="IPR001647">
    <property type="entry name" value="HTH_TetR"/>
</dbReference>
<name>A0A9X2IF73_9ACTN</name>
<dbReference type="Pfam" id="PF21943">
    <property type="entry name" value="TetR_C_46"/>
    <property type="match status" value="1"/>
</dbReference>
<dbReference type="PANTHER" id="PTHR30055:SF174">
    <property type="entry name" value="TRANSCRIPTIONAL REGULATORY PROTEIN (PROBABLY TETR-FAMILY)-RELATED"/>
    <property type="match status" value="1"/>
</dbReference>
<organism evidence="7 8">
    <name type="scientific">Nocardioides bruguierae</name>
    <dbReference type="NCBI Taxonomy" id="2945102"/>
    <lineage>
        <taxon>Bacteria</taxon>
        <taxon>Bacillati</taxon>
        <taxon>Actinomycetota</taxon>
        <taxon>Actinomycetes</taxon>
        <taxon>Propionibacteriales</taxon>
        <taxon>Nocardioidaceae</taxon>
        <taxon>Nocardioides</taxon>
    </lineage>
</organism>
<dbReference type="PROSITE" id="PS50977">
    <property type="entry name" value="HTH_TETR_2"/>
    <property type="match status" value="1"/>
</dbReference>
<dbReference type="InterPro" id="IPR009057">
    <property type="entry name" value="Homeodomain-like_sf"/>
</dbReference>
<reference evidence="7" key="1">
    <citation type="submission" date="2022-05" db="EMBL/GenBank/DDBJ databases">
        <authorList>
            <person name="Tuo L."/>
        </authorList>
    </citation>
    <scope>NUCLEOTIDE SEQUENCE</scope>
    <source>
        <strain evidence="7">BSK12Z-4</strain>
    </source>
</reference>
<evidence type="ECO:0000256" key="1">
    <source>
        <dbReference type="ARBA" id="ARBA00023015"/>
    </source>
</evidence>
<keyword evidence="2 4" id="KW-0238">DNA-binding</keyword>
<dbReference type="Pfam" id="PF00440">
    <property type="entry name" value="TetR_N"/>
    <property type="match status" value="1"/>
</dbReference>
<dbReference type="InterPro" id="IPR050109">
    <property type="entry name" value="HTH-type_TetR-like_transc_reg"/>
</dbReference>
<dbReference type="PANTHER" id="PTHR30055">
    <property type="entry name" value="HTH-TYPE TRANSCRIPTIONAL REGULATOR RUTR"/>
    <property type="match status" value="1"/>
</dbReference>
<feature type="region of interest" description="Disordered" evidence="5">
    <location>
        <begin position="1"/>
        <end position="22"/>
    </location>
</feature>
<dbReference type="EMBL" id="JAMOIL010000008">
    <property type="protein sequence ID" value="MCM0620109.1"/>
    <property type="molecule type" value="Genomic_DNA"/>
</dbReference>
<feature type="domain" description="HTH tetR-type" evidence="6">
    <location>
        <begin position="23"/>
        <end position="83"/>
    </location>
</feature>
<evidence type="ECO:0000256" key="5">
    <source>
        <dbReference type="SAM" id="MobiDB-lite"/>
    </source>
</evidence>
<keyword evidence="8" id="KW-1185">Reference proteome</keyword>
<dbReference type="RefSeq" id="WP_250826788.1">
    <property type="nucleotide sequence ID" value="NZ_JAMOIL010000008.1"/>
</dbReference>
<dbReference type="SUPFAM" id="SSF46689">
    <property type="entry name" value="Homeodomain-like"/>
    <property type="match status" value="1"/>
</dbReference>
<evidence type="ECO:0000259" key="6">
    <source>
        <dbReference type="PROSITE" id="PS50977"/>
    </source>
</evidence>
<keyword evidence="3" id="KW-0804">Transcription</keyword>
<protein>
    <submittedName>
        <fullName evidence="7">TetR/AcrR family transcriptional regulator</fullName>
    </submittedName>
</protein>
<evidence type="ECO:0000313" key="8">
    <source>
        <dbReference type="Proteomes" id="UP001139485"/>
    </source>
</evidence>
<dbReference type="InterPro" id="IPR054129">
    <property type="entry name" value="DesT_TetR_C"/>
</dbReference>
<dbReference type="Gene3D" id="1.10.357.10">
    <property type="entry name" value="Tetracycline Repressor, domain 2"/>
    <property type="match status" value="1"/>
</dbReference>
<evidence type="ECO:0000256" key="3">
    <source>
        <dbReference type="ARBA" id="ARBA00023163"/>
    </source>
</evidence>
<accession>A0A9X2IF73</accession>
<evidence type="ECO:0000313" key="7">
    <source>
        <dbReference type="EMBL" id="MCM0620109.1"/>
    </source>
</evidence>
<sequence length="222" mass="23937">MSSAPRDPAPARSRGGRVRLSPEQRREQLLDLGVRLLGSRPLDQLSIDVLAEEAGISRGLLYHYFGNKHDFHAAVVRRSADELIARTEPPRTGEPLERLRVSMAGYLDYVDASYAGYVSLVRSAAGGAEELRAIYEETRTVLVDRVFASRPALVADGPMVRLAVRGWAAFVEESVLAWKGAPVDADGRRAGATREDLLGLVTDALPALLASAAPEALLPAPS</sequence>
<dbReference type="GO" id="GO:0000976">
    <property type="term" value="F:transcription cis-regulatory region binding"/>
    <property type="evidence" value="ECO:0007669"/>
    <property type="project" value="TreeGrafter"/>
</dbReference>
<proteinExistence type="predicted"/>
<gene>
    <name evidence="7" type="ORF">M8330_07350</name>
</gene>
<dbReference type="Proteomes" id="UP001139485">
    <property type="component" value="Unassembled WGS sequence"/>
</dbReference>
<evidence type="ECO:0000256" key="2">
    <source>
        <dbReference type="ARBA" id="ARBA00023125"/>
    </source>
</evidence>
<dbReference type="GO" id="GO:0003700">
    <property type="term" value="F:DNA-binding transcription factor activity"/>
    <property type="evidence" value="ECO:0007669"/>
    <property type="project" value="TreeGrafter"/>
</dbReference>
<keyword evidence="1" id="KW-0805">Transcription regulation</keyword>
<comment type="caution">
    <text evidence="7">The sequence shown here is derived from an EMBL/GenBank/DDBJ whole genome shotgun (WGS) entry which is preliminary data.</text>
</comment>
<dbReference type="AlphaFoldDB" id="A0A9X2IF73"/>